<dbReference type="EMBL" id="UZAF01017808">
    <property type="protein sequence ID" value="VDO45165.1"/>
    <property type="molecule type" value="Genomic_DNA"/>
</dbReference>
<protein>
    <submittedName>
        <fullName evidence="3">Reverse transcriptase domain-containing protein</fullName>
    </submittedName>
</protein>
<name>A0A0N4WM50_HAEPC</name>
<organism evidence="3">
    <name type="scientific">Haemonchus placei</name>
    <name type="common">Barber's pole worm</name>
    <dbReference type="NCBI Taxonomy" id="6290"/>
    <lineage>
        <taxon>Eukaryota</taxon>
        <taxon>Metazoa</taxon>
        <taxon>Ecdysozoa</taxon>
        <taxon>Nematoda</taxon>
        <taxon>Chromadorea</taxon>
        <taxon>Rhabditida</taxon>
        <taxon>Rhabditina</taxon>
        <taxon>Rhabditomorpha</taxon>
        <taxon>Strongyloidea</taxon>
        <taxon>Trichostrongylidae</taxon>
        <taxon>Haemonchus</taxon>
    </lineage>
</organism>
<dbReference type="Proteomes" id="UP000268014">
    <property type="component" value="Unassembled WGS sequence"/>
</dbReference>
<reference evidence="1 2" key="2">
    <citation type="submission" date="2018-11" db="EMBL/GenBank/DDBJ databases">
        <authorList>
            <consortium name="Pathogen Informatics"/>
        </authorList>
    </citation>
    <scope>NUCLEOTIDE SEQUENCE [LARGE SCALE GENOMIC DNA]</scope>
    <source>
        <strain evidence="1 2">MHpl1</strain>
    </source>
</reference>
<evidence type="ECO:0000313" key="2">
    <source>
        <dbReference type="Proteomes" id="UP000268014"/>
    </source>
</evidence>
<reference evidence="3" key="1">
    <citation type="submission" date="2017-02" db="UniProtKB">
        <authorList>
            <consortium name="WormBaseParasite"/>
        </authorList>
    </citation>
    <scope>IDENTIFICATION</scope>
</reference>
<proteinExistence type="predicted"/>
<sequence>MVGLLVTIFYADDIALEESKGDQCTETADIAVVKGSRLNVKRSMFLSVKEYTVSVVDGPVEVIESWLDATGPGQKP</sequence>
<dbReference type="AlphaFoldDB" id="A0A0N4WM50"/>
<accession>A0A0N4WM50</accession>
<keyword evidence="2" id="KW-1185">Reference proteome</keyword>
<gene>
    <name evidence="1" type="ORF">HPLM_LOCUS12258</name>
</gene>
<dbReference type="WBParaSite" id="HPLM_0001226601-mRNA-1">
    <property type="protein sequence ID" value="HPLM_0001226601-mRNA-1"/>
    <property type="gene ID" value="HPLM_0001226601"/>
</dbReference>
<evidence type="ECO:0000313" key="3">
    <source>
        <dbReference type="WBParaSite" id="HPLM_0001226601-mRNA-1"/>
    </source>
</evidence>
<evidence type="ECO:0000313" key="1">
    <source>
        <dbReference type="EMBL" id="VDO45165.1"/>
    </source>
</evidence>